<dbReference type="Gene3D" id="1.20.1260.30">
    <property type="match status" value="1"/>
</dbReference>
<evidence type="ECO:0000256" key="3">
    <source>
        <dbReference type="ARBA" id="ARBA00022603"/>
    </source>
</evidence>
<dbReference type="InterPro" id="IPR003356">
    <property type="entry name" value="DNA_methylase_A-5"/>
</dbReference>
<reference evidence="10 11" key="1">
    <citation type="submission" date="2014-11" db="EMBL/GenBank/DDBJ databases">
        <title>Complete genome sequence of Pseudomonas putida S12 including megaplasmid pTTS12.</title>
        <authorList>
            <person name="Kuepper J."/>
            <person name="Ruijssenaars H.J."/>
            <person name="Blank L.M."/>
            <person name="de Winde J.H."/>
            <person name="Wierckx N."/>
        </authorList>
    </citation>
    <scope>NUCLEOTIDE SEQUENCE [LARGE SCALE GENOMIC DNA]</scope>
    <source>
        <strain evidence="10 11">S12</strain>
    </source>
</reference>
<dbReference type="Pfam" id="PF02384">
    <property type="entry name" value="N6_Mtase"/>
    <property type="match status" value="1"/>
</dbReference>
<dbReference type="Proteomes" id="UP000017753">
    <property type="component" value="Chromosome"/>
</dbReference>
<evidence type="ECO:0000256" key="4">
    <source>
        <dbReference type="ARBA" id="ARBA00022679"/>
    </source>
</evidence>
<dbReference type="Gene3D" id="3.40.50.150">
    <property type="entry name" value="Vaccinia Virus protein VP39"/>
    <property type="match status" value="1"/>
</dbReference>
<dbReference type="EC" id="2.1.1.72" evidence="2"/>
<evidence type="ECO:0000313" key="10">
    <source>
        <dbReference type="EMBL" id="AJA14276.1"/>
    </source>
</evidence>
<accession>A0AA34RVE2</accession>
<name>A0AA34RVE2_PSEPU</name>
<dbReference type="EMBL" id="CP009974">
    <property type="protein sequence ID" value="AJA14276.1"/>
    <property type="molecule type" value="Genomic_DNA"/>
</dbReference>
<dbReference type="InterPro" id="IPR038333">
    <property type="entry name" value="T1MK-like_N_sf"/>
</dbReference>
<evidence type="ECO:0000259" key="8">
    <source>
        <dbReference type="Pfam" id="PF02384"/>
    </source>
</evidence>
<dbReference type="GO" id="GO:0008170">
    <property type="term" value="F:N-methyltransferase activity"/>
    <property type="evidence" value="ECO:0007669"/>
    <property type="project" value="InterPro"/>
</dbReference>
<keyword evidence="10" id="KW-0540">Nuclease</keyword>
<protein>
    <recommendedName>
        <fullName evidence="2">site-specific DNA-methyltransferase (adenine-specific)</fullName>
        <ecNumber evidence="2">2.1.1.72</ecNumber>
    </recommendedName>
</protein>
<dbReference type="Pfam" id="PF12161">
    <property type="entry name" value="HsdM_N"/>
    <property type="match status" value="1"/>
</dbReference>
<dbReference type="RefSeq" id="WP_019438957.1">
    <property type="nucleotide sequence ID" value="NZ_ALNR01000236.1"/>
</dbReference>
<dbReference type="PROSITE" id="PS00092">
    <property type="entry name" value="N6_MTASE"/>
    <property type="match status" value="1"/>
</dbReference>
<reference evidence="10 11" key="2">
    <citation type="submission" date="2014-11" db="EMBL/GenBank/DDBJ databases">
        <title>Draft genome sequence of the solvent-tolerant Pseudomonas putida S12 including megaplasmid pTTS12.</title>
        <authorList>
            <person name="Wierckx N."/>
            <person name="Nijkamp J."/>
            <person name="Ballerstedt H."/>
            <person name="Siezen R.J."/>
            <person name="Wels M."/>
            <person name="de Ridder D."/>
            <person name="de Winde J.H."/>
            <person name="Ruijssenaars H.J."/>
        </authorList>
    </citation>
    <scope>NUCLEOTIDE SEQUENCE [LARGE SCALE GENOMIC DNA]</scope>
    <source>
        <strain evidence="10 11">S12</strain>
    </source>
</reference>
<organism evidence="10 11">
    <name type="scientific">Pseudomonas putida S12</name>
    <dbReference type="NCBI Taxonomy" id="1215087"/>
    <lineage>
        <taxon>Bacteria</taxon>
        <taxon>Pseudomonadati</taxon>
        <taxon>Pseudomonadota</taxon>
        <taxon>Gammaproteobacteria</taxon>
        <taxon>Pseudomonadales</taxon>
        <taxon>Pseudomonadaceae</taxon>
        <taxon>Pseudomonas</taxon>
    </lineage>
</organism>
<proteinExistence type="inferred from homology"/>
<dbReference type="REBASE" id="54985">
    <property type="entry name" value="M.PpuS12I"/>
</dbReference>
<keyword evidence="5" id="KW-0949">S-adenosyl-L-methionine</keyword>
<comment type="similarity">
    <text evidence="1">Belongs to the N(4)/N(6)-methyltransferase family.</text>
</comment>
<keyword evidence="6" id="KW-0680">Restriction system</keyword>
<dbReference type="GO" id="GO:0009007">
    <property type="term" value="F:site-specific DNA-methyltransferase (adenine-specific) activity"/>
    <property type="evidence" value="ECO:0007669"/>
    <property type="project" value="UniProtKB-EC"/>
</dbReference>
<dbReference type="AlphaFoldDB" id="A0AA34RVE2"/>
<dbReference type="InterPro" id="IPR051537">
    <property type="entry name" value="DNA_Adenine_Mtase"/>
</dbReference>
<keyword evidence="10" id="KW-0378">Hydrolase</keyword>
<keyword evidence="4" id="KW-0808">Transferase</keyword>
<dbReference type="PRINTS" id="PR00507">
    <property type="entry name" value="N12N6MTFRASE"/>
</dbReference>
<keyword evidence="3" id="KW-0489">Methyltransferase</keyword>
<evidence type="ECO:0000256" key="2">
    <source>
        <dbReference type="ARBA" id="ARBA00011900"/>
    </source>
</evidence>
<keyword evidence="10" id="KW-0255">Endonuclease</keyword>
<evidence type="ECO:0000259" key="9">
    <source>
        <dbReference type="Pfam" id="PF12161"/>
    </source>
</evidence>
<dbReference type="GO" id="GO:0004519">
    <property type="term" value="F:endonuclease activity"/>
    <property type="evidence" value="ECO:0007669"/>
    <property type="project" value="UniProtKB-KW"/>
</dbReference>
<evidence type="ECO:0000256" key="5">
    <source>
        <dbReference type="ARBA" id="ARBA00022691"/>
    </source>
</evidence>
<dbReference type="GO" id="GO:0032259">
    <property type="term" value="P:methylation"/>
    <property type="evidence" value="ECO:0007669"/>
    <property type="project" value="UniProtKB-KW"/>
</dbReference>
<dbReference type="SUPFAM" id="SSF53335">
    <property type="entry name" value="S-adenosyl-L-methionine-dependent methyltransferases"/>
    <property type="match status" value="1"/>
</dbReference>
<gene>
    <name evidence="10" type="ORF">RPPX_13265</name>
</gene>
<sequence length="592" mass="67204">MNLSSTIKSIQDIMRKDDGVDGDAQRLGQLTWMLFLKVFDQREEEWEDDIPGYQSPIPERFRWRNWAAYKDDGEGKKKPQTAGSEVISFVNNELFPSLKDKIDADSSPQHKVIREVFRDANNYMKSGSQMLAVIEKLEDAINFHDFKTRASLGDVYEQMLNDLRGAGNAGEFYTPRAITAFMADRVNPRLDKRETVMDPACGTGGFLTAAIDHFRNQLTAKSSAEDKRAIEELIHGIEKKQLPHLLCTTNMLLHGIDVPSQIEHKNTLGIGWNDWNANKKVDCIVTNPPFGGYEDDGVGSDYPADLRTRETADMFMALIIKKLLKENGRAAVVLPDGFLFGDGIKGALKKLMLRDCKLHTIIRLPKGVFAPYTTIKTNLLFFTKGVTVNDGTEHFHTDTIWFYEHPYPAGYKSYSKTKPIRLEEFKPVQEWWGSEHNDFADRVENEFAWKVDFKTKREQADAAAQPYWKRADELNNQASALEGEAGELRKSLVGTTDAAYREKIDAQIAELRAKAEPLRLQARDAQATADRIYWPIFNLDIKNPNAPEEETHDPDLLLDKYKKLLGEIEETENQLKSELAAALAHHFVGEDV</sequence>
<dbReference type="GO" id="GO:0003677">
    <property type="term" value="F:DNA binding"/>
    <property type="evidence" value="ECO:0007669"/>
    <property type="project" value="InterPro"/>
</dbReference>
<evidence type="ECO:0000313" key="11">
    <source>
        <dbReference type="Proteomes" id="UP000017753"/>
    </source>
</evidence>
<dbReference type="PANTHER" id="PTHR42933">
    <property type="entry name" value="SLR6095 PROTEIN"/>
    <property type="match status" value="1"/>
</dbReference>
<comment type="catalytic activity">
    <reaction evidence="7">
        <text>a 2'-deoxyadenosine in DNA + S-adenosyl-L-methionine = an N(6)-methyl-2'-deoxyadenosine in DNA + S-adenosyl-L-homocysteine + H(+)</text>
        <dbReference type="Rhea" id="RHEA:15197"/>
        <dbReference type="Rhea" id="RHEA-COMP:12418"/>
        <dbReference type="Rhea" id="RHEA-COMP:12419"/>
        <dbReference type="ChEBI" id="CHEBI:15378"/>
        <dbReference type="ChEBI" id="CHEBI:57856"/>
        <dbReference type="ChEBI" id="CHEBI:59789"/>
        <dbReference type="ChEBI" id="CHEBI:90615"/>
        <dbReference type="ChEBI" id="CHEBI:90616"/>
        <dbReference type="EC" id="2.1.1.72"/>
    </reaction>
</comment>
<evidence type="ECO:0000256" key="6">
    <source>
        <dbReference type="ARBA" id="ARBA00022747"/>
    </source>
</evidence>
<dbReference type="PANTHER" id="PTHR42933:SF4">
    <property type="entry name" value="TYPE I RESTRICTION ENZYME ECOKI METHYLASE SUBUNIT"/>
    <property type="match status" value="1"/>
</dbReference>
<feature type="domain" description="N6 adenine-specific DNA methyltransferase N-terminal" evidence="9">
    <location>
        <begin position="3"/>
        <end position="136"/>
    </location>
</feature>
<evidence type="ECO:0000256" key="1">
    <source>
        <dbReference type="ARBA" id="ARBA00006594"/>
    </source>
</evidence>
<feature type="domain" description="DNA methylase adenine-specific" evidence="8">
    <location>
        <begin position="150"/>
        <end position="454"/>
    </location>
</feature>
<dbReference type="InterPro" id="IPR029063">
    <property type="entry name" value="SAM-dependent_MTases_sf"/>
</dbReference>
<dbReference type="InterPro" id="IPR022749">
    <property type="entry name" value="D12N6_MeTrfase_N"/>
</dbReference>
<evidence type="ECO:0000256" key="7">
    <source>
        <dbReference type="ARBA" id="ARBA00047942"/>
    </source>
</evidence>
<dbReference type="InterPro" id="IPR002052">
    <property type="entry name" value="DNA_methylase_N6_adenine_CS"/>
</dbReference>
<dbReference type="GO" id="GO:0009307">
    <property type="term" value="P:DNA restriction-modification system"/>
    <property type="evidence" value="ECO:0007669"/>
    <property type="project" value="UniProtKB-KW"/>
</dbReference>